<dbReference type="AlphaFoldDB" id="A0A537JDV8"/>
<gene>
    <name evidence="3" type="ORF">E6H03_06615</name>
</gene>
<dbReference type="Pfam" id="PF13451">
    <property type="entry name" value="zf_Tbcl"/>
    <property type="match status" value="1"/>
</dbReference>
<evidence type="ECO:0000259" key="1">
    <source>
        <dbReference type="Pfam" id="PF13451"/>
    </source>
</evidence>
<feature type="domain" description="Probable zinc-binding" evidence="1">
    <location>
        <begin position="4"/>
        <end position="50"/>
    </location>
</feature>
<proteinExistence type="predicted"/>
<accession>A0A537JDV8</accession>
<organism evidence="3 4">
    <name type="scientific">Candidatus Segetimicrobium genomatis</name>
    <dbReference type="NCBI Taxonomy" id="2569760"/>
    <lineage>
        <taxon>Bacteria</taxon>
        <taxon>Bacillati</taxon>
        <taxon>Candidatus Sysuimicrobiota</taxon>
        <taxon>Candidatus Sysuimicrobiia</taxon>
        <taxon>Candidatus Sysuimicrobiales</taxon>
        <taxon>Candidatus Segetimicrobiaceae</taxon>
        <taxon>Candidatus Segetimicrobium</taxon>
    </lineage>
</organism>
<dbReference type="NCBIfam" id="TIGR04272">
    <property type="entry name" value="cxxc_cxxc_Mbark"/>
    <property type="match status" value="1"/>
</dbReference>
<dbReference type="Proteomes" id="UP000318093">
    <property type="component" value="Unassembled WGS sequence"/>
</dbReference>
<feature type="domain" description="CxxC-x17-CxxC" evidence="2">
    <location>
        <begin position="58"/>
        <end position="93"/>
    </location>
</feature>
<protein>
    <submittedName>
        <fullName evidence="3">Zinc-binding protein</fullName>
    </submittedName>
</protein>
<evidence type="ECO:0000313" key="4">
    <source>
        <dbReference type="Proteomes" id="UP000318093"/>
    </source>
</evidence>
<dbReference type="InterPro" id="IPR025306">
    <property type="entry name" value="Zn-bnd_dom_prob"/>
</dbReference>
<evidence type="ECO:0000259" key="2">
    <source>
        <dbReference type="Pfam" id="PF23477"/>
    </source>
</evidence>
<name>A0A537JDV8_9BACT</name>
<dbReference type="Pfam" id="PF23477">
    <property type="entry name" value="zf_Tbcl_2"/>
    <property type="match status" value="1"/>
</dbReference>
<dbReference type="InterPro" id="IPR026363">
    <property type="entry name" value="CxxC-x17-CxxC_dom"/>
</dbReference>
<comment type="caution">
    <text evidence="3">The sequence shown here is derived from an EMBL/GenBank/DDBJ whole genome shotgun (WGS) entry which is preliminary data.</text>
</comment>
<sequence length="100" mass="11513">MPFVDKTLHCLDCGKEFVFTAGEQEFYQKKGFTNEPLRCKDCRDARKRSREGAPGLPREMFDAVCAKCGANTQVPFRPREDRPVYCQDCFREIRAQQSVG</sequence>
<reference evidence="3 4" key="1">
    <citation type="journal article" date="2019" name="Nat. Microbiol.">
        <title>Mediterranean grassland soil C-N compound turnover is dependent on rainfall and depth, and is mediated by genomically divergent microorganisms.</title>
        <authorList>
            <person name="Diamond S."/>
            <person name="Andeer P.F."/>
            <person name="Li Z."/>
            <person name="Crits-Christoph A."/>
            <person name="Burstein D."/>
            <person name="Anantharaman K."/>
            <person name="Lane K.R."/>
            <person name="Thomas B.C."/>
            <person name="Pan C."/>
            <person name="Northen T.R."/>
            <person name="Banfield J.F."/>
        </authorList>
    </citation>
    <scope>NUCLEOTIDE SEQUENCE [LARGE SCALE GENOMIC DNA]</scope>
    <source>
        <strain evidence="3">NP_6</strain>
    </source>
</reference>
<dbReference type="EMBL" id="VBAN01000195">
    <property type="protein sequence ID" value="TMI81728.1"/>
    <property type="molecule type" value="Genomic_DNA"/>
</dbReference>
<evidence type="ECO:0000313" key="3">
    <source>
        <dbReference type="EMBL" id="TMI81728.1"/>
    </source>
</evidence>